<organism evidence="1">
    <name type="scientific">Ignisphaera aggregans</name>
    <dbReference type="NCBI Taxonomy" id="334771"/>
    <lineage>
        <taxon>Archaea</taxon>
        <taxon>Thermoproteota</taxon>
        <taxon>Thermoprotei</taxon>
        <taxon>Desulfurococcales</taxon>
        <taxon>Desulfurococcaceae</taxon>
        <taxon>Ignisphaera</taxon>
    </lineage>
</organism>
<sequence>MSSNVVVVADWDIDGVVSAAQIVYSQEVVGKYPLDGKRRVFLIPSTSKTLPFIFNEVSSLNVSHLVLLDIAYSRDVMFFLKKIKSLNIYSIYIDHHISSFIYSKTIESLVDEFIVGKIPTAYLVYQLMNSLKISLTSRLKAFIEAANTIEGGKQKALNRKFIQLVIAVSKTLAHSRNREQWEKLIRWLSSPLPQTSMPFNINIDKFIEPQKNSEDLNLFANELALRAEKIFNVRFIDARKTRPRYRPSAIASALYRIFKNPVILLLNNKEDKSYIVVKSKDSTAYIIALELYRKGIAIDIMGHQTLSYTLLRDDVDINQVKNFIRNIILKKM</sequence>
<proteinExistence type="predicted"/>
<comment type="caution">
    <text evidence="1">The sequence shown here is derived from an EMBL/GenBank/DDBJ whole genome shotgun (WGS) entry which is preliminary data.</text>
</comment>
<reference evidence="1" key="1">
    <citation type="journal article" date="2020" name="mSystems">
        <title>Genome- and Community-Level Interaction Insights into Carbon Utilization and Element Cycling Functions of Hydrothermarchaeota in Hydrothermal Sediment.</title>
        <authorList>
            <person name="Zhou Z."/>
            <person name="Liu Y."/>
            <person name="Xu W."/>
            <person name="Pan J."/>
            <person name="Luo Z.H."/>
            <person name="Li M."/>
        </authorList>
    </citation>
    <scope>NUCLEOTIDE SEQUENCE [LARGE SCALE GENOMIC DNA]</scope>
    <source>
        <strain evidence="1">SpSt-1121</strain>
    </source>
</reference>
<dbReference type="AlphaFoldDB" id="A0A7C5XIJ4"/>
<protein>
    <recommendedName>
        <fullName evidence="2">Phosphoesterase</fullName>
    </recommendedName>
</protein>
<evidence type="ECO:0000313" key="1">
    <source>
        <dbReference type="EMBL" id="HHP82501.1"/>
    </source>
</evidence>
<dbReference type="EMBL" id="DRZI01000326">
    <property type="protein sequence ID" value="HHP82501.1"/>
    <property type="molecule type" value="Genomic_DNA"/>
</dbReference>
<accession>A0A7C5XIJ4</accession>
<gene>
    <name evidence="1" type="ORF">ENM84_07545</name>
</gene>
<dbReference type="InterPro" id="IPR038763">
    <property type="entry name" value="DHH_sf"/>
</dbReference>
<evidence type="ECO:0008006" key="2">
    <source>
        <dbReference type="Google" id="ProtNLM"/>
    </source>
</evidence>
<dbReference type="SUPFAM" id="SSF64182">
    <property type="entry name" value="DHH phosphoesterases"/>
    <property type="match status" value="1"/>
</dbReference>
<name>A0A7C5XIJ4_9CREN</name>